<protein>
    <submittedName>
        <fullName evidence="2">Uncharacterized protein DUF4127</fullName>
    </submittedName>
</protein>
<evidence type="ECO:0000313" key="3">
    <source>
        <dbReference type="Proteomes" id="UP000295063"/>
    </source>
</evidence>
<dbReference type="AlphaFoldDB" id="A0A4R1Q3Q9"/>
<keyword evidence="3" id="KW-1185">Reference proteome</keyword>
<evidence type="ECO:0000256" key="1">
    <source>
        <dbReference type="SAM" id="SignalP"/>
    </source>
</evidence>
<gene>
    <name evidence="2" type="ORF">EV210_113109</name>
</gene>
<evidence type="ECO:0000313" key="2">
    <source>
        <dbReference type="EMBL" id="TCL35266.1"/>
    </source>
</evidence>
<dbReference type="Proteomes" id="UP000295063">
    <property type="component" value="Unassembled WGS sequence"/>
</dbReference>
<feature type="signal peptide" evidence="1">
    <location>
        <begin position="1"/>
        <end position="23"/>
    </location>
</feature>
<name>A0A4R1Q3Q9_9FIRM</name>
<accession>A0A4R1Q3Q9</accession>
<dbReference type="OrthoDB" id="9789552at2"/>
<sequence length="523" mass="57700">MKKMLWHILFLCLFLAVTPPAAAKTILYVPADDRPVSLQSAADTVTAAQYDILVPPKEFLAGRSREGEPEQLWEWVFANAKQADALVLSADSLIYGGLVDSRVHDFSSIVLEWRLKRFNQLKKICPQTPLYTFSTVMRSPKASGSPVEPAYYGQYGSAIFQVTSLQDKAEAAGLTEAEQRELRTAAASLPADILADWMSRRAKNYQINTQLIELTRTGVIDYFIAGRDDTAVFSQSHKEGRMLKQFAQDLSVDKFASFPGADQLGMVLLARAYNTLSNAKPVIVVHYALGTAGSTIPRYEDQPFGQTVAEHIIAAGGIVGTDDQHPDLLLAINTPLSAVTEEAELLDNIPAVLSSTRQFVASIKSTIASSVPVAVADIAFANGADNALMIELSNNHLLTSLSAYSGWNTASNTLGYAIGQGLMAKSTNYKDRLNLLAVRYLDDWAYQANIRKEIYREQSDLRDDNVRYLDRPNAELEALVQKKLRNFAGKQLWLNPAAVEVTFPWNRLFEIEVTFVAPETKAP</sequence>
<dbReference type="Pfam" id="PF13552">
    <property type="entry name" value="DUF4127"/>
    <property type="match status" value="1"/>
</dbReference>
<dbReference type="EMBL" id="SLUI01000013">
    <property type="protein sequence ID" value="TCL35266.1"/>
    <property type="molecule type" value="Genomic_DNA"/>
</dbReference>
<feature type="chain" id="PRO_5020382223" evidence="1">
    <location>
        <begin position="24"/>
        <end position="523"/>
    </location>
</feature>
<proteinExistence type="predicted"/>
<organism evidence="2 3">
    <name type="scientific">Anaerospora hongkongensis</name>
    <dbReference type="NCBI Taxonomy" id="244830"/>
    <lineage>
        <taxon>Bacteria</taxon>
        <taxon>Bacillati</taxon>
        <taxon>Bacillota</taxon>
        <taxon>Negativicutes</taxon>
        <taxon>Selenomonadales</taxon>
        <taxon>Sporomusaceae</taxon>
        <taxon>Anaerospora</taxon>
    </lineage>
</organism>
<dbReference type="InterPro" id="IPR025394">
    <property type="entry name" value="DUF4127"/>
</dbReference>
<comment type="caution">
    <text evidence="2">The sequence shown here is derived from an EMBL/GenBank/DDBJ whole genome shotgun (WGS) entry which is preliminary data.</text>
</comment>
<dbReference type="RefSeq" id="WP_132082675.1">
    <property type="nucleotide sequence ID" value="NZ_SLUI01000013.1"/>
</dbReference>
<keyword evidence="1" id="KW-0732">Signal</keyword>
<reference evidence="2 3" key="1">
    <citation type="submission" date="2019-03" db="EMBL/GenBank/DDBJ databases">
        <title>Genomic Encyclopedia of Type Strains, Phase IV (KMG-IV): sequencing the most valuable type-strain genomes for metagenomic binning, comparative biology and taxonomic classification.</title>
        <authorList>
            <person name="Goeker M."/>
        </authorList>
    </citation>
    <scope>NUCLEOTIDE SEQUENCE [LARGE SCALE GENOMIC DNA]</scope>
    <source>
        <strain evidence="2 3">DSM 15969</strain>
    </source>
</reference>